<evidence type="ECO:0000313" key="2">
    <source>
        <dbReference type="EMBL" id="BET24703.1"/>
    </source>
</evidence>
<evidence type="ECO:0000313" key="3">
    <source>
        <dbReference type="Proteomes" id="UP001329151"/>
    </source>
</evidence>
<dbReference type="AlphaFoldDB" id="A0AA86MAE4"/>
<keyword evidence="3" id="KW-1185">Reference proteome</keyword>
<gene>
    <name evidence="2" type="ORF">RGQ30_02040</name>
</gene>
<dbReference type="KEGG" id="lto:RGQ30_02040"/>
<protein>
    <submittedName>
        <fullName evidence="2">Uncharacterized protein</fullName>
    </submittedName>
</protein>
<proteinExistence type="predicted"/>
<dbReference type="Proteomes" id="UP001329151">
    <property type="component" value="Chromosome"/>
</dbReference>
<evidence type="ECO:0000256" key="1">
    <source>
        <dbReference type="SAM" id="MobiDB-lite"/>
    </source>
</evidence>
<dbReference type="EMBL" id="AP028947">
    <property type="protein sequence ID" value="BET24703.1"/>
    <property type="molecule type" value="Genomic_DNA"/>
</dbReference>
<name>A0AA86MAE4_9BURK</name>
<accession>A0AA86MAE4</accession>
<reference evidence="2 3" key="1">
    <citation type="submission" date="2023-10" db="EMBL/GenBank/DDBJ databases">
        <title>Complete Genome Sequence of Limnobacter thiooxidans CS-K2T, Isolated from freshwater lake sediments in Bavaria, Germany.</title>
        <authorList>
            <person name="Naruki M."/>
            <person name="Watanabe A."/>
            <person name="Warashina T."/>
            <person name="Morita T."/>
            <person name="Arakawa K."/>
        </authorList>
    </citation>
    <scope>NUCLEOTIDE SEQUENCE [LARGE SCALE GENOMIC DNA]</scope>
    <source>
        <strain evidence="2 3">CS-K2</strain>
    </source>
</reference>
<sequence length="243" mass="24850">MTMNTATASIEQQAKIREISGNVQLVRDGFFLPAQVGVTLLPGDRLVTDQSAKAVIQFTGVNDALIVEKGAAATFNLEVVEMEQAPQWIATNIQGEGVYFDSLALVDDPTTADAEANSGLFGLFGTPGTTESTGYPVLESIVFLGATAAIYSDNENNTTAMTSTTESGNNAGNGTGGSTTTPPPATTPDTETEAGPLDAVLAPLTGLIDGLTGNLGASSPLGSQTAPLESNNLLNVLNLANLA</sequence>
<organism evidence="2 3">
    <name type="scientific">Limnobacter thiooxidans</name>
    <dbReference type="NCBI Taxonomy" id="131080"/>
    <lineage>
        <taxon>Bacteria</taxon>
        <taxon>Pseudomonadati</taxon>
        <taxon>Pseudomonadota</taxon>
        <taxon>Betaproteobacteria</taxon>
        <taxon>Burkholderiales</taxon>
        <taxon>Burkholderiaceae</taxon>
        <taxon>Limnobacter</taxon>
    </lineage>
</organism>
<feature type="region of interest" description="Disordered" evidence="1">
    <location>
        <begin position="158"/>
        <end position="193"/>
    </location>
</feature>